<reference evidence="1" key="2">
    <citation type="submission" date="2021-01" db="EMBL/GenBank/DDBJ databases">
        <authorList>
            <person name="Schikora-Tamarit M.A."/>
        </authorList>
    </citation>
    <scope>NUCLEOTIDE SEQUENCE</scope>
    <source>
        <strain evidence="1">CBS6075</strain>
    </source>
</reference>
<dbReference type="RefSeq" id="XP_046059409.1">
    <property type="nucleotide sequence ID" value="XM_046206767.1"/>
</dbReference>
<sequence length="77" mass="8170">MISRASASPDPRRWAGSLVNSLCRMSTASFDMLIGYNGSSVKMALKTSSSSSPLNGDLVSSIWYKSTPNAHQSTALS</sequence>
<dbReference type="Proteomes" id="UP000769157">
    <property type="component" value="Unassembled WGS sequence"/>
</dbReference>
<comment type="caution">
    <text evidence="1">The sequence shown here is derived from an EMBL/GenBank/DDBJ whole genome shotgun (WGS) entry which is preliminary data.</text>
</comment>
<dbReference type="AlphaFoldDB" id="A0A9P8NZF7"/>
<accession>A0A9P8NZF7</accession>
<keyword evidence="2" id="KW-1185">Reference proteome</keyword>
<evidence type="ECO:0000313" key="1">
    <source>
        <dbReference type="EMBL" id="KAH3662320.1"/>
    </source>
</evidence>
<organism evidence="1 2">
    <name type="scientific">Ogataea philodendri</name>
    <dbReference type="NCBI Taxonomy" id="1378263"/>
    <lineage>
        <taxon>Eukaryota</taxon>
        <taxon>Fungi</taxon>
        <taxon>Dikarya</taxon>
        <taxon>Ascomycota</taxon>
        <taxon>Saccharomycotina</taxon>
        <taxon>Pichiomycetes</taxon>
        <taxon>Pichiales</taxon>
        <taxon>Pichiaceae</taxon>
        <taxon>Ogataea</taxon>
    </lineage>
</organism>
<dbReference type="EMBL" id="JAEUBE010000378">
    <property type="protein sequence ID" value="KAH3662320.1"/>
    <property type="molecule type" value="Genomic_DNA"/>
</dbReference>
<reference evidence="1" key="1">
    <citation type="journal article" date="2021" name="Open Biol.">
        <title>Shared evolutionary footprints suggest mitochondrial oxidative damage underlies multiple complex I losses in fungi.</title>
        <authorList>
            <person name="Schikora-Tamarit M.A."/>
            <person name="Marcet-Houben M."/>
            <person name="Nosek J."/>
            <person name="Gabaldon T."/>
        </authorList>
    </citation>
    <scope>NUCLEOTIDE SEQUENCE</scope>
    <source>
        <strain evidence="1">CBS6075</strain>
    </source>
</reference>
<evidence type="ECO:0000313" key="2">
    <source>
        <dbReference type="Proteomes" id="UP000769157"/>
    </source>
</evidence>
<proteinExistence type="predicted"/>
<name>A0A9P8NZF7_9ASCO</name>
<protein>
    <submittedName>
        <fullName evidence="1">Uncharacterized protein</fullName>
    </submittedName>
</protein>
<dbReference type="GeneID" id="70237535"/>
<gene>
    <name evidence="1" type="ORF">OGAPHI_005571</name>
</gene>